<reference evidence="2" key="1">
    <citation type="submission" date="2022-10" db="EMBL/GenBank/DDBJ databases">
        <title>Puccinia triticina Genome sequencing and assembly.</title>
        <authorList>
            <person name="Li C."/>
        </authorList>
    </citation>
    <scope>NUCLEOTIDE SEQUENCE</scope>
    <source>
        <strain evidence="2">Pt15</strain>
    </source>
</reference>
<organism evidence="2 3">
    <name type="scientific">Puccinia triticina</name>
    <dbReference type="NCBI Taxonomy" id="208348"/>
    <lineage>
        <taxon>Eukaryota</taxon>
        <taxon>Fungi</taxon>
        <taxon>Dikarya</taxon>
        <taxon>Basidiomycota</taxon>
        <taxon>Pucciniomycotina</taxon>
        <taxon>Pucciniomycetes</taxon>
        <taxon>Pucciniales</taxon>
        <taxon>Pucciniaceae</taxon>
        <taxon>Puccinia</taxon>
    </lineage>
</organism>
<accession>A0ABY7D9U9</accession>
<gene>
    <name evidence="2" type="ORF">PtA15_15A83</name>
</gene>
<keyword evidence="1" id="KW-0732">Signal</keyword>
<feature type="signal peptide" evidence="1">
    <location>
        <begin position="1"/>
        <end position="22"/>
    </location>
</feature>
<feature type="chain" id="PRO_5045426224" description="Hydrophobin" evidence="1">
    <location>
        <begin position="23"/>
        <end position="122"/>
    </location>
</feature>
<keyword evidence="3" id="KW-1185">Reference proteome</keyword>
<name>A0ABY7D9U9_9BASI</name>
<evidence type="ECO:0000313" key="2">
    <source>
        <dbReference type="EMBL" id="WAQ91692.1"/>
    </source>
</evidence>
<evidence type="ECO:0000313" key="3">
    <source>
        <dbReference type="Proteomes" id="UP001164743"/>
    </source>
</evidence>
<dbReference type="GeneID" id="77804632"/>
<dbReference type="EMBL" id="CP110435">
    <property type="protein sequence ID" value="WAQ91692.1"/>
    <property type="molecule type" value="Genomic_DNA"/>
</dbReference>
<dbReference type="Proteomes" id="UP001164743">
    <property type="component" value="Chromosome 15A"/>
</dbReference>
<proteinExistence type="predicted"/>
<evidence type="ECO:0000256" key="1">
    <source>
        <dbReference type="SAM" id="SignalP"/>
    </source>
</evidence>
<evidence type="ECO:0008006" key="4">
    <source>
        <dbReference type="Google" id="ProtNLM"/>
    </source>
</evidence>
<dbReference type="RefSeq" id="XP_053027247.1">
    <property type="nucleotide sequence ID" value="XM_053163738.1"/>
</dbReference>
<protein>
    <recommendedName>
        <fullName evidence="4">Hydrophobin</fullName>
    </recommendedName>
</protein>
<sequence>MHFLASSVIVITIALVCQLSEAAAPPNDKLTKVVFSCTPPAKATDPKHLLAACGKAIENSNPKKFSFVAANKVQNSDFDYNCIETDMKNNYCCLAETFKFDGKAVDAEPKLVSSNCIVVPGK</sequence>